<organism evidence="1 2">
    <name type="scientific">Hyaloperonospora arabidopsidis (strain Emoy2)</name>
    <name type="common">Downy mildew agent</name>
    <name type="synonym">Peronospora arabidopsidis</name>
    <dbReference type="NCBI Taxonomy" id="559515"/>
    <lineage>
        <taxon>Eukaryota</taxon>
        <taxon>Sar</taxon>
        <taxon>Stramenopiles</taxon>
        <taxon>Oomycota</taxon>
        <taxon>Peronosporomycetes</taxon>
        <taxon>Peronosporales</taxon>
        <taxon>Peronosporaceae</taxon>
        <taxon>Hyaloperonospora</taxon>
    </lineage>
</organism>
<reference evidence="2" key="1">
    <citation type="journal article" date="2010" name="Science">
        <title>Signatures of adaptation to obligate biotrophy in the Hyaloperonospora arabidopsidis genome.</title>
        <authorList>
            <person name="Baxter L."/>
            <person name="Tripathy S."/>
            <person name="Ishaque N."/>
            <person name="Boot N."/>
            <person name="Cabral A."/>
            <person name="Kemen E."/>
            <person name="Thines M."/>
            <person name="Ah-Fong A."/>
            <person name="Anderson R."/>
            <person name="Badejoko W."/>
            <person name="Bittner-Eddy P."/>
            <person name="Boore J.L."/>
            <person name="Chibucos M.C."/>
            <person name="Coates M."/>
            <person name="Dehal P."/>
            <person name="Delehaunty K."/>
            <person name="Dong S."/>
            <person name="Downton P."/>
            <person name="Dumas B."/>
            <person name="Fabro G."/>
            <person name="Fronick C."/>
            <person name="Fuerstenberg S.I."/>
            <person name="Fulton L."/>
            <person name="Gaulin E."/>
            <person name="Govers F."/>
            <person name="Hughes L."/>
            <person name="Humphray S."/>
            <person name="Jiang R.H."/>
            <person name="Judelson H."/>
            <person name="Kamoun S."/>
            <person name="Kyung K."/>
            <person name="Meijer H."/>
            <person name="Minx P."/>
            <person name="Morris P."/>
            <person name="Nelson J."/>
            <person name="Phuntumart V."/>
            <person name="Qutob D."/>
            <person name="Rehmany A."/>
            <person name="Rougon-Cardoso A."/>
            <person name="Ryden P."/>
            <person name="Torto-Alalibo T."/>
            <person name="Studholme D."/>
            <person name="Wang Y."/>
            <person name="Win J."/>
            <person name="Wood J."/>
            <person name="Clifton S.W."/>
            <person name="Rogers J."/>
            <person name="Van den Ackerveken G."/>
            <person name="Jones J.D."/>
            <person name="McDowell J.M."/>
            <person name="Beynon J."/>
            <person name="Tyler B.M."/>
        </authorList>
    </citation>
    <scope>NUCLEOTIDE SEQUENCE [LARGE SCALE GENOMIC DNA]</scope>
    <source>
        <strain evidence="2">Emoy2</strain>
    </source>
</reference>
<dbReference type="EMBL" id="JH598432">
    <property type="status" value="NOT_ANNOTATED_CDS"/>
    <property type="molecule type" value="Genomic_DNA"/>
</dbReference>
<keyword evidence="2" id="KW-1185">Reference proteome</keyword>
<dbReference type="Proteomes" id="UP000011713">
    <property type="component" value="Unassembled WGS sequence"/>
</dbReference>
<evidence type="ECO:0000313" key="2">
    <source>
        <dbReference type="Proteomes" id="UP000011713"/>
    </source>
</evidence>
<dbReference type="VEuPathDB" id="FungiDB:HpaG807730"/>
<dbReference type="InParanoid" id="M4BMU3"/>
<evidence type="ECO:0000313" key="1">
    <source>
        <dbReference type="EnsemblProtists" id="HpaP807730"/>
    </source>
</evidence>
<proteinExistence type="predicted"/>
<dbReference type="HOGENOM" id="CLU_3054466_0_0_1"/>
<reference evidence="1" key="2">
    <citation type="submission" date="2015-06" db="UniProtKB">
        <authorList>
            <consortium name="EnsemblProtists"/>
        </authorList>
    </citation>
    <scope>IDENTIFICATION</scope>
    <source>
        <strain evidence="1">Emoy2</strain>
    </source>
</reference>
<dbReference type="AlphaFoldDB" id="M4BMU3"/>
<name>M4BMU3_HYAAE</name>
<accession>M4BMU3</accession>
<sequence length="54" mass="6064">MDTGKSTQVLAKDFAQLTPTWQVFLDSLKGDINHWISIHSPTDHPAEDDGRLQT</sequence>
<protein>
    <submittedName>
        <fullName evidence="1">Uncharacterized protein</fullName>
    </submittedName>
</protein>
<dbReference type="EnsemblProtists" id="HpaT807730">
    <property type="protein sequence ID" value="HpaP807730"/>
    <property type="gene ID" value="HpaG807730"/>
</dbReference>